<evidence type="ECO:0000313" key="3">
    <source>
        <dbReference type="Proteomes" id="UP001055286"/>
    </source>
</evidence>
<organism evidence="2 3">
    <name type="scientific">Methylobacterium frigidaeris</name>
    <dbReference type="NCBI Taxonomy" id="2038277"/>
    <lineage>
        <taxon>Bacteria</taxon>
        <taxon>Pseudomonadati</taxon>
        <taxon>Pseudomonadota</taxon>
        <taxon>Alphaproteobacteria</taxon>
        <taxon>Hyphomicrobiales</taxon>
        <taxon>Methylobacteriaceae</taxon>
        <taxon>Methylobacterium</taxon>
    </lineage>
</organism>
<gene>
    <name evidence="2" type="ORF">MPEAHAMD_6202</name>
</gene>
<dbReference type="Proteomes" id="UP001055286">
    <property type="component" value="Unassembled WGS sequence"/>
</dbReference>
<reference evidence="2" key="1">
    <citation type="journal article" date="2016" name="Front. Microbiol.">
        <title>Genome Sequence of the Piezophilic, Mesophilic Sulfate-Reducing Bacterium Desulfovibrio indicus J2T.</title>
        <authorList>
            <person name="Cao J."/>
            <person name="Maignien L."/>
            <person name="Shao Z."/>
            <person name="Alain K."/>
            <person name="Jebbar M."/>
        </authorList>
    </citation>
    <scope>NUCLEOTIDE SEQUENCE</scope>
    <source>
        <strain evidence="2">JCM 32048</strain>
    </source>
</reference>
<dbReference type="RefSeq" id="WP_238193282.1">
    <property type="nucleotide sequence ID" value="NZ_BPQJ01000052.1"/>
</dbReference>
<proteinExistence type="predicted"/>
<evidence type="ECO:0000256" key="1">
    <source>
        <dbReference type="SAM" id="MobiDB-lite"/>
    </source>
</evidence>
<name>A0AA37HI77_9HYPH</name>
<evidence type="ECO:0000313" key="2">
    <source>
        <dbReference type="EMBL" id="GJD66006.1"/>
    </source>
</evidence>
<accession>A0AA37HI77</accession>
<sequence>MPIAALRGAHPVAHPEGRRRTRDTAVTARSRDDLCRHVLHRRKPCTVENEASILREWLAFHRAVGFAKIIRIDKGGTDETTDIVD</sequence>
<keyword evidence="3" id="KW-1185">Reference proteome</keyword>
<reference evidence="2" key="2">
    <citation type="submission" date="2021-08" db="EMBL/GenBank/DDBJ databases">
        <authorList>
            <person name="Tani A."/>
            <person name="Ola A."/>
            <person name="Ogura Y."/>
            <person name="Katsura K."/>
            <person name="Hayashi T."/>
        </authorList>
    </citation>
    <scope>NUCLEOTIDE SEQUENCE</scope>
    <source>
        <strain evidence="2">JCM 32048</strain>
    </source>
</reference>
<comment type="caution">
    <text evidence="2">The sequence shown here is derived from an EMBL/GenBank/DDBJ whole genome shotgun (WGS) entry which is preliminary data.</text>
</comment>
<dbReference type="AlphaFoldDB" id="A0AA37HI77"/>
<feature type="region of interest" description="Disordered" evidence="1">
    <location>
        <begin position="1"/>
        <end position="27"/>
    </location>
</feature>
<dbReference type="EMBL" id="BPQJ01000052">
    <property type="protein sequence ID" value="GJD66006.1"/>
    <property type="molecule type" value="Genomic_DNA"/>
</dbReference>
<protein>
    <submittedName>
        <fullName evidence="2">Uncharacterized protein</fullName>
    </submittedName>
</protein>